<gene>
    <name evidence="1" type="ORF">ACFQDI_13115</name>
</gene>
<dbReference type="EMBL" id="JBHSMQ010000004">
    <property type="protein sequence ID" value="MFC5455800.1"/>
    <property type="molecule type" value="Genomic_DNA"/>
</dbReference>
<reference evidence="2" key="1">
    <citation type="journal article" date="2019" name="Int. J. Syst. Evol. Microbiol.">
        <title>The Global Catalogue of Microorganisms (GCM) 10K type strain sequencing project: providing services to taxonomists for standard genome sequencing and annotation.</title>
        <authorList>
            <consortium name="The Broad Institute Genomics Platform"/>
            <consortium name="The Broad Institute Genome Sequencing Center for Infectious Disease"/>
            <person name="Wu L."/>
            <person name="Ma J."/>
        </authorList>
    </citation>
    <scope>NUCLEOTIDE SEQUENCE [LARGE SCALE GENOMIC DNA]</scope>
    <source>
        <strain evidence="2">CGMCC 4.1469</strain>
    </source>
</reference>
<keyword evidence="2" id="KW-1185">Reference proteome</keyword>
<dbReference type="Gene3D" id="3.90.550.10">
    <property type="entry name" value="Spore Coat Polysaccharide Biosynthesis Protein SpsA, Chain A"/>
    <property type="match status" value="1"/>
</dbReference>
<organism evidence="1 2">
    <name type="scientific">Prosthecobacter fluviatilis</name>
    <dbReference type="NCBI Taxonomy" id="445931"/>
    <lineage>
        <taxon>Bacteria</taxon>
        <taxon>Pseudomonadati</taxon>
        <taxon>Verrucomicrobiota</taxon>
        <taxon>Verrucomicrobiia</taxon>
        <taxon>Verrucomicrobiales</taxon>
        <taxon>Verrucomicrobiaceae</taxon>
        <taxon>Prosthecobacter</taxon>
    </lineage>
</organism>
<dbReference type="Proteomes" id="UP001596052">
    <property type="component" value="Unassembled WGS sequence"/>
</dbReference>
<protein>
    <recommendedName>
        <fullName evidence="3">Glucosyl-3-phosphoglycerate synthase</fullName>
    </recommendedName>
</protein>
<accession>A0ABW0KRC7</accession>
<proteinExistence type="predicted"/>
<dbReference type="RefSeq" id="WP_377167234.1">
    <property type="nucleotide sequence ID" value="NZ_JBHSMQ010000004.1"/>
</dbReference>
<comment type="caution">
    <text evidence="1">The sequence shown here is derived from an EMBL/GenBank/DDBJ whole genome shotgun (WGS) entry which is preliminary data.</text>
</comment>
<name>A0ABW0KRC7_9BACT</name>
<evidence type="ECO:0000313" key="1">
    <source>
        <dbReference type="EMBL" id="MFC5455800.1"/>
    </source>
</evidence>
<sequence length="407" mass="45598">MADFYQHARVPTLHHLAHADSSAREAEMQDWAKEKPVALLLPALYAECERPALPRILEEVSQAGHISEVILSMNGMDAAEHERALMLIRQNLRGKAAHVLWNDGPQLTQAYQRMDQAGLAGPHAGKGSNIWMGIAYLHARGFDGVIVSHDTDILNYSRDILWRLCYPLLHPRMPYRFAKGYYSRVSDRLYGRVTRLLIFPLIQACRDVLGSKPLLEHLDSFRYPLSGEFAADMQALERFSLPGGWGLEIAILSEAFRHLPAEQLCQVDLGFHFEHRHRSLAHDQIGVNEPGLITAAADVARCLMFQVLRESEPRSAESLMRLIIERYRPRAGEWLQRYEHVALLNGLRHDLDEESAAVSAFGQALDRLLQSLGNDPLHVPALRDTPSRTLAKIPGLAADIAASATAV</sequence>
<dbReference type="InterPro" id="IPR029044">
    <property type="entry name" value="Nucleotide-diphossugar_trans"/>
</dbReference>
<dbReference type="SUPFAM" id="SSF53448">
    <property type="entry name" value="Nucleotide-diphospho-sugar transferases"/>
    <property type="match status" value="1"/>
</dbReference>
<evidence type="ECO:0008006" key="3">
    <source>
        <dbReference type="Google" id="ProtNLM"/>
    </source>
</evidence>
<evidence type="ECO:0000313" key="2">
    <source>
        <dbReference type="Proteomes" id="UP001596052"/>
    </source>
</evidence>